<keyword evidence="9 12" id="KW-0472">Membrane</keyword>
<feature type="active site" description="Charge relay system" evidence="10">
    <location>
        <position position="77"/>
    </location>
</feature>
<dbReference type="InterPro" id="IPR023827">
    <property type="entry name" value="Peptidase_S8_Asp-AS"/>
</dbReference>
<dbReference type="InterPro" id="IPR000209">
    <property type="entry name" value="Peptidase_S8/S53_dom"/>
</dbReference>
<evidence type="ECO:0000256" key="3">
    <source>
        <dbReference type="ARBA" id="ARBA00022475"/>
    </source>
</evidence>
<evidence type="ECO:0000256" key="7">
    <source>
        <dbReference type="ARBA" id="ARBA00022825"/>
    </source>
</evidence>
<reference evidence="15" key="2">
    <citation type="submission" date="2020-09" db="EMBL/GenBank/DDBJ databases">
        <authorList>
            <person name="Sun Q."/>
            <person name="Zhou Y."/>
        </authorList>
    </citation>
    <scope>NUCLEOTIDE SEQUENCE</scope>
    <source>
        <strain evidence="15">CGMCC 4.7299</strain>
    </source>
</reference>
<evidence type="ECO:0000256" key="1">
    <source>
        <dbReference type="ARBA" id="ARBA00004162"/>
    </source>
</evidence>
<keyword evidence="13" id="KW-0732">Signal</keyword>
<dbReference type="EMBL" id="BMMX01000032">
    <property type="protein sequence ID" value="GGL09563.1"/>
    <property type="molecule type" value="Genomic_DNA"/>
</dbReference>
<evidence type="ECO:0000256" key="10">
    <source>
        <dbReference type="PROSITE-ProRule" id="PRU01240"/>
    </source>
</evidence>
<accession>A0A8J3FQS6</accession>
<keyword evidence="8 12" id="KW-1133">Transmembrane helix</keyword>
<keyword evidence="16" id="KW-1185">Reference proteome</keyword>
<feature type="active site" description="Charge relay system" evidence="10">
    <location>
        <position position="111"/>
    </location>
</feature>
<dbReference type="InterPro" id="IPR036852">
    <property type="entry name" value="Peptidase_S8/S53_dom_sf"/>
</dbReference>
<dbReference type="PRINTS" id="PR00723">
    <property type="entry name" value="SUBTILISIN"/>
</dbReference>
<evidence type="ECO:0000256" key="13">
    <source>
        <dbReference type="SAM" id="SignalP"/>
    </source>
</evidence>
<dbReference type="InterPro" id="IPR015500">
    <property type="entry name" value="Peptidase_S8_subtilisin-rel"/>
</dbReference>
<dbReference type="PROSITE" id="PS00136">
    <property type="entry name" value="SUBTILASE_ASP"/>
    <property type="match status" value="1"/>
</dbReference>
<feature type="transmembrane region" description="Helical" evidence="12">
    <location>
        <begin position="373"/>
        <end position="395"/>
    </location>
</feature>
<evidence type="ECO:0000313" key="16">
    <source>
        <dbReference type="Proteomes" id="UP000656042"/>
    </source>
</evidence>
<evidence type="ECO:0000256" key="12">
    <source>
        <dbReference type="SAM" id="Phobius"/>
    </source>
</evidence>
<feature type="signal peptide" evidence="13">
    <location>
        <begin position="1"/>
        <end position="26"/>
    </location>
</feature>
<dbReference type="InterPro" id="IPR050131">
    <property type="entry name" value="Peptidase_S8_subtilisin-like"/>
</dbReference>
<feature type="active site" description="Charge relay system" evidence="10">
    <location>
        <position position="280"/>
    </location>
</feature>
<feature type="domain" description="Peptidase S8/S53" evidence="14">
    <location>
        <begin position="68"/>
        <end position="328"/>
    </location>
</feature>
<gene>
    <name evidence="15" type="ORF">GCM10012284_50340</name>
</gene>
<proteinExistence type="inferred from homology"/>
<dbReference type="PANTHER" id="PTHR43806">
    <property type="entry name" value="PEPTIDASE S8"/>
    <property type="match status" value="1"/>
</dbReference>
<keyword evidence="7 10" id="KW-0720">Serine protease</keyword>
<evidence type="ECO:0000259" key="14">
    <source>
        <dbReference type="Pfam" id="PF00082"/>
    </source>
</evidence>
<dbReference type="PROSITE" id="PS51892">
    <property type="entry name" value="SUBTILASE"/>
    <property type="match status" value="1"/>
</dbReference>
<dbReference type="PROSITE" id="PS00137">
    <property type="entry name" value="SUBTILASE_HIS"/>
    <property type="match status" value="1"/>
</dbReference>
<comment type="subcellular location">
    <subcellularLocation>
        <location evidence="1">Cell membrane</location>
        <topology evidence="1">Single-pass membrane protein</topology>
    </subcellularLocation>
</comment>
<dbReference type="Proteomes" id="UP000656042">
    <property type="component" value="Unassembled WGS sequence"/>
</dbReference>
<reference evidence="15" key="1">
    <citation type="journal article" date="2014" name="Int. J. Syst. Evol. Microbiol.">
        <title>Complete genome sequence of Corynebacterium casei LMG S-19264T (=DSM 44701T), isolated from a smear-ripened cheese.</title>
        <authorList>
            <consortium name="US DOE Joint Genome Institute (JGI-PGF)"/>
            <person name="Walter F."/>
            <person name="Albersmeier A."/>
            <person name="Kalinowski J."/>
            <person name="Ruckert C."/>
        </authorList>
    </citation>
    <scope>NUCLEOTIDE SEQUENCE</scope>
    <source>
        <strain evidence="15">CGMCC 4.7299</strain>
    </source>
</reference>
<dbReference type="NCBIfam" id="TIGR03921">
    <property type="entry name" value="T7SS_mycosin"/>
    <property type="match status" value="1"/>
</dbReference>
<sequence>MRVTAVPRAAAGVAAAGLLTCAVTFAGAPGAVAAAPCDTIPQPGPVSTATPYEDRLYDLDRLAAIATGRDVRVAVVDSGVDDEHPQLAGRVAAGRDFLRGGANGRQDCAGHGTGVASVIVAGPVRGVVFHGLAPDATVVPVRISEQEEIDGKAVGAQGGLGQFAQAIRWASDPSGGGAQVINLSLVTGVDDRRVRAAVAQALDRGVVVVAAAGNNGGAGQANATPYPAAYPGVIGVGAVTADGVRADYSQRGDYVDLVAPGSGVTVAAVGSGHTVGDGTSFAAPFVSATAALIVQRFPGSTPAQVRRRLVATADPAPGGRRSDGYGFGVLNPYRAVTETLGPEQPAGPVPVSARSADPLVAARELRRERSRDAALVVAGAGVGLVLVAMAVTAVVRSGRRRRWRP</sequence>
<evidence type="ECO:0000256" key="2">
    <source>
        <dbReference type="ARBA" id="ARBA00011073"/>
    </source>
</evidence>
<dbReference type="Gene3D" id="3.40.50.200">
    <property type="entry name" value="Peptidase S8/S53 domain"/>
    <property type="match status" value="1"/>
</dbReference>
<dbReference type="InterPro" id="IPR023828">
    <property type="entry name" value="Peptidase_S8_Ser-AS"/>
</dbReference>
<keyword evidence="6 10" id="KW-0378">Hydrolase</keyword>
<dbReference type="SUPFAM" id="SSF52743">
    <property type="entry name" value="Subtilisin-like"/>
    <property type="match status" value="1"/>
</dbReference>
<name>A0A8J3FQS6_9ACTN</name>
<dbReference type="PANTHER" id="PTHR43806:SF11">
    <property type="entry name" value="CEREVISIN-RELATED"/>
    <property type="match status" value="1"/>
</dbReference>
<dbReference type="PROSITE" id="PS00138">
    <property type="entry name" value="SUBTILASE_SER"/>
    <property type="match status" value="1"/>
</dbReference>
<dbReference type="InterPro" id="IPR022398">
    <property type="entry name" value="Peptidase_S8_His-AS"/>
</dbReference>
<dbReference type="GO" id="GO:0004252">
    <property type="term" value="F:serine-type endopeptidase activity"/>
    <property type="evidence" value="ECO:0007669"/>
    <property type="project" value="UniProtKB-UniRule"/>
</dbReference>
<evidence type="ECO:0000256" key="9">
    <source>
        <dbReference type="ARBA" id="ARBA00023136"/>
    </source>
</evidence>
<dbReference type="AlphaFoldDB" id="A0A8J3FQS6"/>
<feature type="chain" id="PRO_5038607350" description="Peptidase S8/S53 domain-containing protein" evidence="13">
    <location>
        <begin position="27"/>
        <end position="405"/>
    </location>
</feature>
<evidence type="ECO:0000256" key="8">
    <source>
        <dbReference type="ARBA" id="ARBA00022989"/>
    </source>
</evidence>
<organism evidence="15 16">
    <name type="scientific">Mangrovihabitans endophyticus</name>
    <dbReference type="NCBI Taxonomy" id="1751298"/>
    <lineage>
        <taxon>Bacteria</taxon>
        <taxon>Bacillati</taxon>
        <taxon>Actinomycetota</taxon>
        <taxon>Actinomycetes</taxon>
        <taxon>Micromonosporales</taxon>
        <taxon>Micromonosporaceae</taxon>
        <taxon>Mangrovihabitans</taxon>
    </lineage>
</organism>
<dbReference type="InterPro" id="IPR023834">
    <property type="entry name" value="T7SS_pept_S8A_mycosin"/>
</dbReference>
<keyword evidence="4 10" id="KW-0645">Protease</keyword>
<keyword evidence="3" id="KW-1003">Cell membrane</keyword>
<comment type="caution">
    <text evidence="15">The sequence shown here is derived from an EMBL/GenBank/DDBJ whole genome shotgun (WGS) entry which is preliminary data.</text>
</comment>
<evidence type="ECO:0000256" key="11">
    <source>
        <dbReference type="RuleBase" id="RU003355"/>
    </source>
</evidence>
<evidence type="ECO:0000256" key="4">
    <source>
        <dbReference type="ARBA" id="ARBA00022670"/>
    </source>
</evidence>
<dbReference type="Pfam" id="PF00082">
    <property type="entry name" value="Peptidase_S8"/>
    <property type="match status" value="1"/>
</dbReference>
<dbReference type="GO" id="GO:0006508">
    <property type="term" value="P:proteolysis"/>
    <property type="evidence" value="ECO:0007669"/>
    <property type="project" value="UniProtKB-KW"/>
</dbReference>
<evidence type="ECO:0000256" key="6">
    <source>
        <dbReference type="ARBA" id="ARBA00022801"/>
    </source>
</evidence>
<protein>
    <recommendedName>
        <fullName evidence="14">Peptidase S8/S53 domain-containing protein</fullName>
    </recommendedName>
</protein>
<evidence type="ECO:0000256" key="5">
    <source>
        <dbReference type="ARBA" id="ARBA00022692"/>
    </source>
</evidence>
<comment type="similarity">
    <text evidence="2 10 11">Belongs to the peptidase S8 family.</text>
</comment>
<dbReference type="GO" id="GO:0005886">
    <property type="term" value="C:plasma membrane"/>
    <property type="evidence" value="ECO:0007669"/>
    <property type="project" value="UniProtKB-SubCell"/>
</dbReference>
<keyword evidence="5 12" id="KW-0812">Transmembrane</keyword>
<evidence type="ECO:0000313" key="15">
    <source>
        <dbReference type="EMBL" id="GGL09563.1"/>
    </source>
</evidence>